<protein>
    <submittedName>
        <fullName evidence="1">Uncharacterized protein</fullName>
    </submittedName>
</protein>
<proteinExistence type="predicted"/>
<organism evidence="1">
    <name type="scientific">Octopus bimaculoides</name>
    <name type="common">California two-spotted octopus</name>
    <dbReference type="NCBI Taxonomy" id="37653"/>
    <lineage>
        <taxon>Eukaryota</taxon>
        <taxon>Metazoa</taxon>
        <taxon>Spiralia</taxon>
        <taxon>Lophotrochozoa</taxon>
        <taxon>Mollusca</taxon>
        <taxon>Cephalopoda</taxon>
        <taxon>Coleoidea</taxon>
        <taxon>Octopodiformes</taxon>
        <taxon>Octopoda</taxon>
        <taxon>Incirrata</taxon>
        <taxon>Octopodidae</taxon>
        <taxon>Octopus</taxon>
    </lineage>
</organism>
<reference evidence="1" key="1">
    <citation type="submission" date="2015-07" db="EMBL/GenBank/DDBJ databases">
        <title>MeaNS - Measles Nucleotide Surveillance Program.</title>
        <authorList>
            <person name="Tran T."/>
            <person name="Druce J."/>
        </authorList>
    </citation>
    <scope>NUCLEOTIDE SEQUENCE</scope>
    <source>
        <strain evidence="1">UCB-OBI-ISO-001</strain>
        <tissue evidence="1">Gonad</tissue>
    </source>
</reference>
<name>A0A0L8FMD2_OCTBM</name>
<gene>
    <name evidence="1" type="ORF">OCBIM_22014366mg</name>
</gene>
<dbReference type="EMBL" id="KQ428883">
    <property type="protein sequence ID" value="KOF65798.1"/>
    <property type="molecule type" value="Genomic_DNA"/>
</dbReference>
<dbReference type="AlphaFoldDB" id="A0A0L8FMD2"/>
<accession>A0A0L8FMD2</accession>
<evidence type="ECO:0000313" key="1">
    <source>
        <dbReference type="EMBL" id="KOF65798.1"/>
    </source>
</evidence>
<sequence>MRVQFAKKLLTIYSKRTRIIFFFIPNDNESVNIFNFLTFVNKNIRANNIKEFLVEFYFTHSI</sequence>